<dbReference type="InterPro" id="IPR011250">
    <property type="entry name" value="OMP/PagP_B-barrel"/>
</dbReference>
<dbReference type="SUPFAM" id="SSF56925">
    <property type="entry name" value="OMPA-like"/>
    <property type="match status" value="1"/>
</dbReference>
<reference evidence="5" key="1">
    <citation type="submission" date="2016-10" db="EMBL/GenBank/DDBJ databases">
        <authorList>
            <person name="Varghese N."/>
            <person name="Submissions S."/>
        </authorList>
    </citation>
    <scope>NUCLEOTIDE SEQUENCE [LARGE SCALE GENOMIC DNA]</scope>
    <source>
        <strain evidence="5">IBRC-M 10761</strain>
    </source>
</reference>
<evidence type="ECO:0000313" key="4">
    <source>
        <dbReference type="EMBL" id="SEI75426.1"/>
    </source>
</evidence>
<dbReference type="AlphaFoldDB" id="A0A1H6T827"/>
<gene>
    <name evidence="4" type="ORF">SAMN05192553_101119</name>
</gene>
<dbReference type="InterPro" id="IPR027385">
    <property type="entry name" value="Beta-barrel_OMP"/>
</dbReference>
<evidence type="ECO:0000313" key="5">
    <source>
        <dbReference type="Proteomes" id="UP000199403"/>
    </source>
</evidence>
<accession>A0A1H6T827</accession>
<dbReference type="STRING" id="1416801.SAMN05192553_101119"/>
<evidence type="ECO:0000256" key="2">
    <source>
        <dbReference type="SAM" id="SignalP"/>
    </source>
</evidence>
<dbReference type="Gene3D" id="2.40.160.20">
    <property type="match status" value="1"/>
</dbReference>
<dbReference type="Proteomes" id="UP000199403">
    <property type="component" value="Unassembled WGS sequence"/>
</dbReference>
<protein>
    <submittedName>
        <fullName evidence="4">Outer membrane protein beta-barrel domain-containing protein</fullName>
    </submittedName>
</protein>
<proteinExistence type="predicted"/>
<organism evidence="4 5">
    <name type="scientific">Cyclobacterium xiamenense</name>
    <dbReference type="NCBI Taxonomy" id="1297121"/>
    <lineage>
        <taxon>Bacteria</taxon>
        <taxon>Pseudomonadati</taxon>
        <taxon>Bacteroidota</taxon>
        <taxon>Cytophagia</taxon>
        <taxon>Cytophagales</taxon>
        <taxon>Cyclobacteriaceae</taxon>
        <taxon>Cyclobacterium</taxon>
    </lineage>
</organism>
<dbReference type="OrthoDB" id="838103at2"/>
<dbReference type="EMBL" id="FNZH01000001">
    <property type="protein sequence ID" value="SEI75426.1"/>
    <property type="molecule type" value="Genomic_DNA"/>
</dbReference>
<evidence type="ECO:0000259" key="3">
    <source>
        <dbReference type="Pfam" id="PF13505"/>
    </source>
</evidence>
<feature type="signal peptide" evidence="2">
    <location>
        <begin position="1"/>
        <end position="21"/>
    </location>
</feature>
<evidence type="ECO:0000256" key="1">
    <source>
        <dbReference type="ARBA" id="ARBA00022729"/>
    </source>
</evidence>
<keyword evidence="1 2" id="KW-0732">Signal</keyword>
<feature type="chain" id="PRO_5011742977" evidence="2">
    <location>
        <begin position="22"/>
        <end position="207"/>
    </location>
</feature>
<keyword evidence="5" id="KW-1185">Reference proteome</keyword>
<sequence length="207" mass="23226">MFKNIKLTFVFFLAVTIHAQAQRIEIIPQINYTFGGKIYGRFGDLNIKDSESYGISLDIVNKNISFQIEYFYQPTIGDYRDYFNPDLNNQRSDLRVSWYHIGVRQRFATNEKVVPFAGASLGLTNFNLDSSPNRYNEAALSFGLQAGTNLYLTERIGLRLHGRLNFPVQFNGFGFYAGSGGSGLQASAGAYFIQADIGTGLIIRLSK</sequence>
<feature type="domain" description="Outer membrane protein beta-barrel" evidence="3">
    <location>
        <begin position="8"/>
        <end position="160"/>
    </location>
</feature>
<dbReference type="RefSeq" id="WP_092168044.1">
    <property type="nucleotide sequence ID" value="NZ_FNZH01000001.1"/>
</dbReference>
<dbReference type="Pfam" id="PF13505">
    <property type="entry name" value="OMP_b-brl"/>
    <property type="match status" value="1"/>
</dbReference>
<name>A0A1H6T827_9BACT</name>